<gene>
    <name evidence="6" type="ORF">DSTB1V02_LOCUS14011</name>
</gene>
<reference evidence="6" key="1">
    <citation type="submission" date="2020-11" db="EMBL/GenBank/DDBJ databases">
        <authorList>
            <person name="Tran Van P."/>
        </authorList>
    </citation>
    <scope>NUCLEOTIDE SEQUENCE</scope>
</reference>
<evidence type="ECO:0000256" key="3">
    <source>
        <dbReference type="ARBA" id="ARBA00022989"/>
    </source>
</evidence>
<dbReference type="AlphaFoldDB" id="A0A7R9AIA9"/>
<dbReference type="Proteomes" id="UP000677054">
    <property type="component" value="Unassembled WGS sequence"/>
</dbReference>
<evidence type="ECO:0000256" key="2">
    <source>
        <dbReference type="ARBA" id="ARBA00022692"/>
    </source>
</evidence>
<dbReference type="EMBL" id="CAJPEV010008621">
    <property type="protein sequence ID" value="CAG0905358.1"/>
    <property type="molecule type" value="Genomic_DNA"/>
</dbReference>
<evidence type="ECO:0000313" key="7">
    <source>
        <dbReference type="Proteomes" id="UP000677054"/>
    </source>
</evidence>
<dbReference type="GO" id="GO:0016020">
    <property type="term" value="C:membrane"/>
    <property type="evidence" value="ECO:0007669"/>
    <property type="project" value="UniProtKB-SubCell"/>
</dbReference>
<dbReference type="InterPro" id="IPR008952">
    <property type="entry name" value="Tetraspanin_EC2_sf"/>
</dbReference>
<name>A0A7R9AIA9_9CRUS</name>
<keyword evidence="3 5" id="KW-1133">Transmembrane helix</keyword>
<evidence type="ECO:0000256" key="5">
    <source>
        <dbReference type="SAM" id="Phobius"/>
    </source>
</evidence>
<organism evidence="6">
    <name type="scientific">Darwinula stevensoni</name>
    <dbReference type="NCBI Taxonomy" id="69355"/>
    <lineage>
        <taxon>Eukaryota</taxon>
        <taxon>Metazoa</taxon>
        <taxon>Ecdysozoa</taxon>
        <taxon>Arthropoda</taxon>
        <taxon>Crustacea</taxon>
        <taxon>Oligostraca</taxon>
        <taxon>Ostracoda</taxon>
        <taxon>Podocopa</taxon>
        <taxon>Podocopida</taxon>
        <taxon>Darwinulocopina</taxon>
        <taxon>Darwinuloidea</taxon>
        <taxon>Darwinulidae</taxon>
        <taxon>Darwinula</taxon>
    </lineage>
</organism>
<evidence type="ECO:0000256" key="1">
    <source>
        <dbReference type="ARBA" id="ARBA00004141"/>
    </source>
</evidence>
<evidence type="ECO:0000313" key="6">
    <source>
        <dbReference type="EMBL" id="CAD7254265.1"/>
    </source>
</evidence>
<dbReference type="Pfam" id="PF00335">
    <property type="entry name" value="Tetraspanin"/>
    <property type="match status" value="1"/>
</dbReference>
<evidence type="ECO:0008006" key="8">
    <source>
        <dbReference type="Google" id="ProtNLM"/>
    </source>
</evidence>
<dbReference type="InterPro" id="IPR018499">
    <property type="entry name" value="Tetraspanin/Peripherin"/>
</dbReference>
<dbReference type="SUPFAM" id="SSF48652">
    <property type="entry name" value="Tetraspanin"/>
    <property type="match status" value="1"/>
</dbReference>
<keyword evidence="4 5" id="KW-0472">Membrane</keyword>
<dbReference type="Gene3D" id="1.10.1450.10">
    <property type="entry name" value="Tetraspanin"/>
    <property type="match status" value="1"/>
</dbReference>
<keyword evidence="2 5" id="KW-0812">Transmembrane</keyword>
<evidence type="ECO:0000256" key="4">
    <source>
        <dbReference type="ARBA" id="ARBA00023136"/>
    </source>
</evidence>
<protein>
    <recommendedName>
        <fullName evidence="8">Tetraspanin</fullName>
    </recommendedName>
</protein>
<dbReference type="EMBL" id="LR908139">
    <property type="protein sequence ID" value="CAD7254265.1"/>
    <property type="molecule type" value="Genomic_DNA"/>
</dbReference>
<proteinExistence type="predicted"/>
<accession>A0A7R9AIA9</accession>
<sequence length="121" mass="13366">MLDFAQFKFQCCGMDGPGDWEGSAWKKEGLGGSGMQVPYTCCAHDPTPMGYLNPMPKNVTFCQSTDAAKYSVSRYLQGCLMRLERWFHEHSSIFIGIGIGVALVEVVGLFIAICLCRTIVE</sequence>
<keyword evidence="7" id="KW-1185">Reference proteome</keyword>
<dbReference type="OrthoDB" id="6134317at2759"/>
<feature type="transmembrane region" description="Helical" evidence="5">
    <location>
        <begin position="93"/>
        <end position="116"/>
    </location>
</feature>
<comment type="subcellular location">
    <subcellularLocation>
        <location evidence="1">Membrane</location>
        <topology evidence="1">Multi-pass membrane protein</topology>
    </subcellularLocation>
</comment>